<dbReference type="PANTHER" id="PTHR11359:SF0">
    <property type="entry name" value="AMP DEAMINASE"/>
    <property type="match status" value="1"/>
</dbReference>
<dbReference type="EC" id="3.5.4.6" evidence="4"/>
<evidence type="ECO:0000256" key="4">
    <source>
        <dbReference type="ARBA" id="ARBA00012775"/>
    </source>
</evidence>
<comment type="cofactor">
    <cofactor evidence="1">
        <name>Zn(2+)</name>
        <dbReference type="ChEBI" id="CHEBI:29105"/>
    </cofactor>
</comment>
<keyword evidence="7" id="KW-0862">Zinc</keyword>
<evidence type="ECO:0000256" key="2">
    <source>
        <dbReference type="ARBA" id="ARBA00004955"/>
    </source>
</evidence>
<dbReference type="Ensembl" id="ENSEBUT00000013767.1">
    <property type="protein sequence ID" value="ENSEBUP00000013191.1"/>
    <property type="gene ID" value="ENSEBUG00000008340.1"/>
</dbReference>
<comment type="similarity">
    <text evidence="3">Belongs to the metallo-dependent hydrolases superfamily. Adenosine and AMP deaminases family.</text>
</comment>
<dbReference type="PROSITE" id="PS00485">
    <property type="entry name" value="A_DEAMINASE"/>
    <property type="match status" value="1"/>
</dbReference>
<evidence type="ECO:0000256" key="9">
    <source>
        <dbReference type="SAM" id="Phobius"/>
    </source>
</evidence>
<dbReference type="GO" id="GO:0032264">
    <property type="term" value="P:IMP salvage"/>
    <property type="evidence" value="ECO:0007669"/>
    <property type="project" value="UniProtKB-UniPathway"/>
</dbReference>
<protein>
    <recommendedName>
        <fullName evidence="4">AMP deaminase</fullName>
        <ecNumber evidence="4">3.5.4.6</ecNumber>
    </recommendedName>
</protein>
<keyword evidence="9" id="KW-1133">Transmembrane helix</keyword>
<comment type="pathway">
    <text evidence="2">Purine metabolism; IMP biosynthesis via salvage pathway; IMP from AMP: step 1/1.</text>
</comment>
<dbReference type="InterPro" id="IPR006650">
    <property type="entry name" value="A/AMP_deam_AS"/>
</dbReference>
<reference evidence="10" key="2">
    <citation type="submission" date="2025-09" db="UniProtKB">
        <authorList>
            <consortium name="Ensembl"/>
        </authorList>
    </citation>
    <scope>IDENTIFICATION</scope>
</reference>
<accession>A0A8C4QC21</accession>
<keyword evidence="9" id="KW-0472">Membrane</keyword>
<dbReference type="Proteomes" id="UP000694388">
    <property type="component" value="Unplaced"/>
</dbReference>
<dbReference type="OMA" id="EYAMASH"/>
<evidence type="ECO:0000256" key="3">
    <source>
        <dbReference type="ARBA" id="ARBA00006676"/>
    </source>
</evidence>
<dbReference type="GO" id="GO:0046872">
    <property type="term" value="F:metal ion binding"/>
    <property type="evidence" value="ECO:0007669"/>
    <property type="project" value="UniProtKB-KW"/>
</dbReference>
<keyword evidence="6" id="KW-0378">Hydrolase</keyword>
<dbReference type="Pfam" id="PF19326">
    <property type="entry name" value="AMP_deaminase"/>
    <property type="match status" value="1"/>
</dbReference>
<dbReference type="GO" id="GO:0003876">
    <property type="term" value="F:AMP deaminase activity"/>
    <property type="evidence" value="ECO:0007669"/>
    <property type="project" value="UniProtKB-EC"/>
</dbReference>
<dbReference type="GO" id="GO:0005829">
    <property type="term" value="C:cytosol"/>
    <property type="evidence" value="ECO:0007669"/>
    <property type="project" value="TreeGrafter"/>
</dbReference>
<evidence type="ECO:0000256" key="8">
    <source>
        <dbReference type="ARBA" id="ARBA00023080"/>
    </source>
</evidence>
<dbReference type="PANTHER" id="PTHR11359">
    <property type="entry name" value="AMP DEAMINASE"/>
    <property type="match status" value="1"/>
</dbReference>
<evidence type="ECO:0000256" key="1">
    <source>
        <dbReference type="ARBA" id="ARBA00001947"/>
    </source>
</evidence>
<evidence type="ECO:0000256" key="5">
    <source>
        <dbReference type="ARBA" id="ARBA00022723"/>
    </source>
</evidence>
<evidence type="ECO:0000256" key="7">
    <source>
        <dbReference type="ARBA" id="ARBA00022833"/>
    </source>
</evidence>
<keyword evidence="5" id="KW-0479">Metal-binding</keyword>
<organism evidence="10 11">
    <name type="scientific">Eptatretus burgeri</name>
    <name type="common">Inshore hagfish</name>
    <dbReference type="NCBI Taxonomy" id="7764"/>
    <lineage>
        <taxon>Eukaryota</taxon>
        <taxon>Metazoa</taxon>
        <taxon>Chordata</taxon>
        <taxon>Craniata</taxon>
        <taxon>Vertebrata</taxon>
        <taxon>Cyclostomata</taxon>
        <taxon>Myxini</taxon>
        <taxon>Myxiniformes</taxon>
        <taxon>Myxinidae</taxon>
        <taxon>Eptatretinae</taxon>
        <taxon>Eptatretus</taxon>
    </lineage>
</organism>
<evidence type="ECO:0000256" key="6">
    <source>
        <dbReference type="ARBA" id="ARBA00022801"/>
    </source>
</evidence>
<keyword evidence="9" id="KW-0812">Transmembrane</keyword>
<dbReference type="GeneTree" id="ENSGT00950000183011"/>
<evidence type="ECO:0000313" key="10">
    <source>
        <dbReference type="Ensembl" id="ENSEBUP00000013191.1"/>
    </source>
</evidence>
<dbReference type="SUPFAM" id="SSF51556">
    <property type="entry name" value="Metallo-dependent hydrolases"/>
    <property type="match status" value="1"/>
</dbReference>
<keyword evidence="8" id="KW-0546">Nucleotide metabolism</keyword>
<dbReference type="GO" id="GO:0046033">
    <property type="term" value="P:AMP metabolic process"/>
    <property type="evidence" value="ECO:0007669"/>
    <property type="project" value="TreeGrafter"/>
</dbReference>
<name>A0A8C4QC21_EPTBU</name>
<dbReference type="InterPro" id="IPR006329">
    <property type="entry name" value="AMPD"/>
</dbReference>
<sequence length="212" mass="24698">MWRNKEDPPYSYYIYYMYANMAVINYWRRKQDMNTFVLRPHSGEAGHFTHLLDAFLTSDNISHGINLTKNPVVQYLYYLAQIPIAMSPISNNSLFVEYDHNPFYEFFQKGLVVSLSTDDPLIFHTTNDPLLEEYAMASHFWKLTPCDLCEIASNSVRQSGLSHKEKQLYLGLRYQKEGIIGNELNLSNVAPIRVAYRYETLSHELHVLETAN</sequence>
<dbReference type="Gene3D" id="3.20.20.140">
    <property type="entry name" value="Metal-dependent hydrolases"/>
    <property type="match status" value="1"/>
</dbReference>
<evidence type="ECO:0000313" key="11">
    <source>
        <dbReference type="Proteomes" id="UP000694388"/>
    </source>
</evidence>
<dbReference type="AlphaFoldDB" id="A0A8C4QC21"/>
<feature type="transmembrane region" description="Helical" evidence="9">
    <location>
        <begin position="12"/>
        <end position="28"/>
    </location>
</feature>
<keyword evidence="11" id="KW-1185">Reference proteome</keyword>
<proteinExistence type="inferred from homology"/>
<reference evidence="10" key="1">
    <citation type="submission" date="2025-08" db="UniProtKB">
        <authorList>
            <consortium name="Ensembl"/>
        </authorList>
    </citation>
    <scope>IDENTIFICATION</scope>
</reference>
<dbReference type="InterPro" id="IPR032466">
    <property type="entry name" value="Metal_Hydrolase"/>
</dbReference>
<dbReference type="UniPathway" id="UPA00591">
    <property type="reaction ID" value="UER00663"/>
</dbReference>